<keyword evidence="2" id="KW-1185">Reference proteome</keyword>
<dbReference type="EMBL" id="BMAU01021373">
    <property type="protein sequence ID" value="GFY25939.1"/>
    <property type="molecule type" value="Genomic_DNA"/>
</dbReference>
<evidence type="ECO:0000313" key="2">
    <source>
        <dbReference type="Proteomes" id="UP000887159"/>
    </source>
</evidence>
<dbReference type="Proteomes" id="UP000887159">
    <property type="component" value="Unassembled WGS sequence"/>
</dbReference>
<sequence>MKDCWTLSNEFGVLAMSAGEMKALGMLSLYAVIDVSCQTDFRWSLKEKTKESRSGQATGSSHRIILPGYGYIPQFKEICWCTIHRT</sequence>
<evidence type="ECO:0000313" key="1">
    <source>
        <dbReference type="EMBL" id="GFY25939.1"/>
    </source>
</evidence>
<reference evidence="1" key="1">
    <citation type="submission" date="2020-08" db="EMBL/GenBank/DDBJ databases">
        <title>Multicomponent nature underlies the extraordinary mechanical properties of spider dragline silk.</title>
        <authorList>
            <person name="Kono N."/>
            <person name="Nakamura H."/>
            <person name="Mori M."/>
            <person name="Yoshida Y."/>
            <person name="Ohtoshi R."/>
            <person name="Malay A.D."/>
            <person name="Moran D.A.P."/>
            <person name="Tomita M."/>
            <person name="Numata K."/>
            <person name="Arakawa K."/>
        </authorList>
    </citation>
    <scope>NUCLEOTIDE SEQUENCE</scope>
</reference>
<accession>A0A8X7BCS6</accession>
<proteinExistence type="predicted"/>
<gene>
    <name evidence="1" type="ORF">TNCV_1916891</name>
</gene>
<protein>
    <submittedName>
        <fullName evidence="1">Uncharacterized protein</fullName>
    </submittedName>
</protein>
<dbReference type="AlphaFoldDB" id="A0A8X7BCS6"/>
<comment type="caution">
    <text evidence="1">The sequence shown here is derived from an EMBL/GenBank/DDBJ whole genome shotgun (WGS) entry which is preliminary data.</text>
</comment>
<name>A0A8X7BCS6_TRICX</name>
<organism evidence="1 2">
    <name type="scientific">Trichonephila clavipes</name>
    <name type="common">Golden silk orbweaver</name>
    <name type="synonym">Nephila clavipes</name>
    <dbReference type="NCBI Taxonomy" id="2585209"/>
    <lineage>
        <taxon>Eukaryota</taxon>
        <taxon>Metazoa</taxon>
        <taxon>Ecdysozoa</taxon>
        <taxon>Arthropoda</taxon>
        <taxon>Chelicerata</taxon>
        <taxon>Arachnida</taxon>
        <taxon>Araneae</taxon>
        <taxon>Araneomorphae</taxon>
        <taxon>Entelegynae</taxon>
        <taxon>Araneoidea</taxon>
        <taxon>Nephilidae</taxon>
        <taxon>Trichonephila</taxon>
    </lineage>
</organism>